<evidence type="ECO:0000313" key="9">
    <source>
        <dbReference type="Ensembl" id="ENSCATP00000012291.1"/>
    </source>
</evidence>
<dbReference type="PIRSF" id="PIRSF001771">
    <property type="entry name" value="Cyclin_A_B_D_E"/>
    <property type="match status" value="1"/>
</dbReference>
<dbReference type="InterPro" id="IPR013763">
    <property type="entry name" value="Cyclin-like_dom"/>
</dbReference>
<comment type="similarity">
    <text evidence="1">Belongs to the cyclin family. Cyclin AB subfamily.</text>
</comment>
<name>A0A2K5LH88_CERAT</name>
<proteinExistence type="inferred from homology"/>
<dbReference type="Gene3D" id="1.10.472.10">
    <property type="entry name" value="Cyclin-like"/>
    <property type="match status" value="2"/>
</dbReference>
<evidence type="ECO:0000259" key="7">
    <source>
        <dbReference type="SMART" id="SM00385"/>
    </source>
</evidence>
<keyword evidence="3" id="KW-0498">Mitosis</keyword>
<dbReference type="SUPFAM" id="SSF47954">
    <property type="entry name" value="Cyclin-like"/>
    <property type="match status" value="2"/>
</dbReference>
<keyword evidence="10" id="KW-1185">Reference proteome</keyword>
<dbReference type="Ensembl" id="ENSCATT00000036419.1">
    <property type="protein sequence ID" value="ENSCATP00000012291.1"/>
    <property type="gene ID" value="ENSCATG00000030314.1"/>
</dbReference>
<dbReference type="STRING" id="9531.ENSCATP00000012291"/>
<feature type="domain" description="Cyclin-like" evidence="7">
    <location>
        <begin position="142"/>
        <end position="216"/>
    </location>
</feature>
<dbReference type="GO" id="GO:0016538">
    <property type="term" value="F:cyclin-dependent protein serine/threonine kinase regulator activity"/>
    <property type="evidence" value="ECO:0007669"/>
    <property type="project" value="InterPro"/>
</dbReference>
<dbReference type="InterPro" id="IPR006671">
    <property type="entry name" value="Cyclin_N"/>
</dbReference>
<evidence type="ECO:0000256" key="1">
    <source>
        <dbReference type="ARBA" id="ARBA00006955"/>
    </source>
</evidence>
<dbReference type="GeneTree" id="ENSGT00940000155405"/>
<dbReference type="InterPro" id="IPR004367">
    <property type="entry name" value="Cyclin_C-dom"/>
</dbReference>
<dbReference type="InterPro" id="IPR036915">
    <property type="entry name" value="Cyclin-like_sf"/>
</dbReference>
<evidence type="ECO:0008006" key="11">
    <source>
        <dbReference type="Google" id="ProtNLM"/>
    </source>
</evidence>
<organism evidence="9 10">
    <name type="scientific">Cercocebus atys</name>
    <name type="common">Sooty mangabey</name>
    <name type="synonym">Cercocebus torquatus atys</name>
    <dbReference type="NCBI Taxonomy" id="9531"/>
    <lineage>
        <taxon>Eukaryota</taxon>
        <taxon>Metazoa</taxon>
        <taxon>Chordata</taxon>
        <taxon>Craniata</taxon>
        <taxon>Vertebrata</taxon>
        <taxon>Euteleostomi</taxon>
        <taxon>Mammalia</taxon>
        <taxon>Eutheria</taxon>
        <taxon>Euarchontoglires</taxon>
        <taxon>Primates</taxon>
        <taxon>Haplorrhini</taxon>
        <taxon>Catarrhini</taxon>
        <taxon>Cercopithecidae</taxon>
        <taxon>Cercopithecinae</taxon>
        <taxon>Cercocebus</taxon>
    </lineage>
</organism>
<dbReference type="SMART" id="SM00385">
    <property type="entry name" value="CYCLIN"/>
    <property type="match status" value="2"/>
</dbReference>
<dbReference type="PANTHER" id="PTHR10177">
    <property type="entry name" value="CYCLINS"/>
    <property type="match status" value="1"/>
</dbReference>
<dbReference type="AlphaFoldDB" id="A0A2K5LH88"/>
<evidence type="ECO:0000256" key="5">
    <source>
        <dbReference type="ARBA" id="ARBA00023306"/>
    </source>
</evidence>
<dbReference type="GO" id="GO:0044772">
    <property type="term" value="P:mitotic cell cycle phase transition"/>
    <property type="evidence" value="ECO:0007669"/>
    <property type="project" value="InterPro"/>
</dbReference>
<evidence type="ECO:0000256" key="3">
    <source>
        <dbReference type="ARBA" id="ARBA00022776"/>
    </source>
</evidence>
<evidence type="ECO:0000256" key="6">
    <source>
        <dbReference type="RuleBase" id="RU000383"/>
    </source>
</evidence>
<protein>
    <recommendedName>
        <fullName evidence="11">Cyclin N-terminal domain-containing protein</fullName>
    </recommendedName>
</protein>
<dbReference type="InterPro" id="IPR046965">
    <property type="entry name" value="Cyclin_A/B-like"/>
</dbReference>
<feature type="domain" description="Cyclin C-terminal" evidence="8">
    <location>
        <begin position="189"/>
        <end position="333"/>
    </location>
</feature>
<evidence type="ECO:0000313" key="10">
    <source>
        <dbReference type="Proteomes" id="UP000233060"/>
    </source>
</evidence>
<dbReference type="FunFam" id="1.10.472.10:FF:000001">
    <property type="entry name" value="G2/mitotic-specific cyclin"/>
    <property type="match status" value="1"/>
</dbReference>
<dbReference type="InterPro" id="IPR039361">
    <property type="entry name" value="Cyclin"/>
</dbReference>
<reference evidence="9" key="1">
    <citation type="submission" date="2025-08" db="UniProtKB">
        <authorList>
            <consortium name="Ensembl"/>
        </authorList>
    </citation>
    <scope>IDENTIFICATION</scope>
</reference>
<sequence>MAPLRIYNRPNILSQRRLERDTGVNSKPKSHVTIRHTILEEIGNRVTTRAAQVVKKAQNTKVPVQPRETTNVNEQLKPTASMEMLVPNGPSPVPEDASMKEENICQAFSDALVCKIEDIDNEDWNNPQLCNINGHKRTILVDWLVQIPSKFRLLQETLYVCVPVSHRKLQLVWITALFLASKYEEMFSPNIEGFVYITDNAYTISQIQEMETNFERTEISVGQASQAGKADVEQNTLAKYLMELTLIDYDMMHYHPSKAAAAASCLSQKVLGQGKWNLKQQCYTGYTENEGLEVMQHMAKNVLQVNENLTKFIAIRNKYANSKFLKISTISQLNSKTIKDLASPLMGGS</sequence>
<reference evidence="9" key="2">
    <citation type="submission" date="2025-09" db="UniProtKB">
        <authorList>
            <consortium name="Ensembl"/>
        </authorList>
    </citation>
    <scope>IDENTIFICATION</scope>
</reference>
<feature type="domain" description="Cyclin-like" evidence="7">
    <location>
        <begin position="219"/>
        <end position="300"/>
    </location>
</feature>
<keyword evidence="5" id="KW-0131">Cell cycle</keyword>
<dbReference type="Pfam" id="PF02984">
    <property type="entry name" value="Cyclin_C"/>
    <property type="match status" value="1"/>
</dbReference>
<accession>A0A2K5LH88</accession>
<dbReference type="Proteomes" id="UP000233060">
    <property type="component" value="Unassembled WGS sequence"/>
</dbReference>
<dbReference type="Pfam" id="PF00134">
    <property type="entry name" value="Cyclin_N"/>
    <property type="match status" value="1"/>
</dbReference>
<dbReference type="GO" id="GO:0051301">
    <property type="term" value="P:cell division"/>
    <property type="evidence" value="ECO:0007669"/>
    <property type="project" value="UniProtKB-KW"/>
</dbReference>
<evidence type="ECO:0000256" key="4">
    <source>
        <dbReference type="ARBA" id="ARBA00023127"/>
    </source>
</evidence>
<evidence type="ECO:0000256" key="2">
    <source>
        <dbReference type="ARBA" id="ARBA00022618"/>
    </source>
</evidence>
<dbReference type="Bgee" id="ENSCATG00000030314">
    <property type="expression patterns" value="Expressed in cerebellum and 1 other cell type or tissue"/>
</dbReference>
<keyword evidence="2" id="KW-0132">Cell division</keyword>
<keyword evidence="4 6" id="KW-0195">Cyclin</keyword>
<evidence type="ECO:0000259" key="8">
    <source>
        <dbReference type="SMART" id="SM01332"/>
    </source>
</evidence>
<dbReference type="SMART" id="SM01332">
    <property type="entry name" value="Cyclin_C"/>
    <property type="match status" value="1"/>
</dbReference>